<sequence>MERSLSDTFKKINDQTLLLPDFQRDYKWGIVKQQSLLASILLKFPVGSSLILEGQSNDFALRKIGETVQHTLASANPCEYLLDGQQRTTTLYNAFNDVFDFSQFSDQTELSEFISRKANPMKVRWFIRVPVVGKANENVTDVFNATKVVFDKDGLDHFEPNDIVDIFNCETFNERNSKGVSKWFSPYNQIKAIETGKTKPQAITQFVNDCVEYGMIPLFMIGTKSIVVNRILEGIAEINMQAIRDKYEDDFAFIKEHYDTAQLFDGIDSIEECENNGIVYSEEIEKIFITCKSEWKNNVSNYLVRDIFDDYKLNSLVTNDIRRAIPIFCHLNDGGMKLDDFDLVSAKVAKSVAGDTSTYSLSSIIRSMFIKPVTLCSSLQHASGSSGGLYLNELDSLSDGLPSGYLSKAILAICTALARRKIEREAGNDFKVKKKDTSSKTLLSLDTEIIREYLETATLAVQRAYSFLLIRCGVYNSNKLHYKLMIQPIAFIFAEDRFWEDASVHNKVEFWYWTSAFSGRYLYDQSAVVIDDINQLYNWVANGEGQVILGREKQIFQDDKFASKKLLMQCLNEYPKEGIHNLILQYVLSVSPSYDLHATETKPLNAFRKNKQGDVVLWPANVSDGLNDHHIIPLGSVKGLGQKTEDIRQDPNHILNSPLNRVLISGAANNVISSMDPSRYFDDIPQNNIVMNSLLIGDSFKRISTGSTIEDIKDALSDRFDALESSLKARLLRLRTA</sequence>
<evidence type="ECO:0000313" key="2">
    <source>
        <dbReference type="EMBL" id="KJF77932.1"/>
    </source>
</evidence>
<dbReference type="EMBL" id="JZSH01000090">
    <property type="protein sequence ID" value="KJF77932.1"/>
    <property type="molecule type" value="Genomic_DNA"/>
</dbReference>
<dbReference type="Pfam" id="PF03235">
    <property type="entry name" value="GmrSD_N"/>
    <property type="match status" value="1"/>
</dbReference>
<proteinExistence type="predicted"/>
<accession>A0A0D8L7S0</accession>
<feature type="domain" description="GmrSD restriction endonucleases N-terminal" evidence="1">
    <location>
        <begin position="6"/>
        <end position="348"/>
    </location>
</feature>
<dbReference type="InterPro" id="IPR004919">
    <property type="entry name" value="GmrSD_N"/>
</dbReference>
<dbReference type="PATRIC" id="fig|582.24.peg.2952"/>
<evidence type="ECO:0000313" key="3">
    <source>
        <dbReference type="Proteomes" id="UP000032582"/>
    </source>
</evidence>
<dbReference type="PANTHER" id="PTHR37292:SF2">
    <property type="entry name" value="DUF262 DOMAIN-CONTAINING PROTEIN"/>
    <property type="match status" value="1"/>
</dbReference>
<dbReference type="Proteomes" id="UP000032582">
    <property type="component" value="Unassembled WGS sequence"/>
</dbReference>
<protein>
    <recommendedName>
        <fullName evidence="1">GmrSD restriction endonucleases N-terminal domain-containing protein</fullName>
    </recommendedName>
</protein>
<comment type="caution">
    <text evidence="2">The sequence shown here is derived from an EMBL/GenBank/DDBJ whole genome shotgun (WGS) entry which is preliminary data.</text>
</comment>
<dbReference type="AlphaFoldDB" id="A0A0D8L7S0"/>
<gene>
    <name evidence="2" type="ORF">UA45_09440</name>
</gene>
<name>A0A0D8L7S0_MORMO</name>
<dbReference type="PANTHER" id="PTHR37292">
    <property type="entry name" value="VNG6097C"/>
    <property type="match status" value="1"/>
</dbReference>
<reference evidence="2 3" key="1">
    <citation type="submission" date="2015-02" db="EMBL/GenBank/DDBJ databases">
        <title>Whole genome shotgun sequencing of cultured foodborne pathogen.</title>
        <authorList>
            <person name="Timme R."/>
            <person name="Allard M.W."/>
            <person name="Strain E."/>
            <person name="Evans P.S."/>
            <person name="Brown E."/>
        </authorList>
    </citation>
    <scope>NUCLEOTIDE SEQUENCE [LARGE SCALE GENOMIC DNA]</scope>
    <source>
        <strain evidence="2 3">GCSL-TSO-24</strain>
    </source>
</reference>
<evidence type="ECO:0000259" key="1">
    <source>
        <dbReference type="Pfam" id="PF03235"/>
    </source>
</evidence>
<organism evidence="2 3">
    <name type="scientific">Morganella morganii</name>
    <name type="common">Proteus morganii</name>
    <dbReference type="NCBI Taxonomy" id="582"/>
    <lineage>
        <taxon>Bacteria</taxon>
        <taxon>Pseudomonadati</taxon>
        <taxon>Pseudomonadota</taxon>
        <taxon>Gammaproteobacteria</taxon>
        <taxon>Enterobacterales</taxon>
        <taxon>Morganellaceae</taxon>
        <taxon>Morganella</taxon>
    </lineage>
</organism>